<evidence type="ECO:0000313" key="6">
    <source>
        <dbReference type="EMBL" id="QIQ03680.1"/>
    </source>
</evidence>
<organism evidence="6 7">
    <name type="scientific">Streptomyces liangshanensis</name>
    <dbReference type="NCBI Taxonomy" id="2717324"/>
    <lineage>
        <taxon>Bacteria</taxon>
        <taxon>Bacillati</taxon>
        <taxon>Actinomycetota</taxon>
        <taxon>Actinomycetes</taxon>
        <taxon>Kitasatosporales</taxon>
        <taxon>Streptomycetaceae</taxon>
        <taxon>Streptomyces</taxon>
    </lineage>
</organism>
<dbReference type="PROSITE" id="PS00138">
    <property type="entry name" value="SUBTILASE_SER"/>
    <property type="match status" value="1"/>
</dbReference>
<dbReference type="GO" id="GO:0006508">
    <property type="term" value="P:proteolysis"/>
    <property type="evidence" value="ECO:0007669"/>
    <property type="project" value="UniProtKB-KW"/>
</dbReference>
<feature type="compositionally biased region" description="Polar residues" evidence="4">
    <location>
        <begin position="62"/>
        <end position="71"/>
    </location>
</feature>
<proteinExistence type="predicted"/>
<dbReference type="InterPro" id="IPR036852">
    <property type="entry name" value="Peptidase_S8/S53_dom_sf"/>
</dbReference>
<feature type="region of interest" description="Disordered" evidence="4">
    <location>
        <begin position="105"/>
        <end position="124"/>
    </location>
</feature>
<protein>
    <submittedName>
        <fullName evidence="6">Peptidase S8</fullName>
    </submittedName>
</protein>
<evidence type="ECO:0000256" key="3">
    <source>
        <dbReference type="ARBA" id="ARBA00022825"/>
    </source>
</evidence>
<dbReference type="SUPFAM" id="SSF52743">
    <property type="entry name" value="Subtilisin-like"/>
    <property type="match status" value="1"/>
</dbReference>
<evidence type="ECO:0000256" key="5">
    <source>
        <dbReference type="SAM" id="SignalP"/>
    </source>
</evidence>
<feature type="compositionally biased region" description="Low complexity" evidence="4">
    <location>
        <begin position="74"/>
        <end position="85"/>
    </location>
</feature>
<gene>
    <name evidence="6" type="ORF">HA039_16320</name>
</gene>
<keyword evidence="5" id="KW-0732">Signal</keyword>
<keyword evidence="3" id="KW-0720">Serine protease</keyword>
<dbReference type="InterPro" id="IPR023828">
    <property type="entry name" value="Peptidase_S8_Ser-AS"/>
</dbReference>
<feature type="compositionally biased region" description="Low complexity" evidence="4">
    <location>
        <begin position="41"/>
        <end position="60"/>
    </location>
</feature>
<dbReference type="Proteomes" id="UP000501179">
    <property type="component" value="Chromosome"/>
</dbReference>
<evidence type="ECO:0000256" key="4">
    <source>
        <dbReference type="SAM" id="MobiDB-lite"/>
    </source>
</evidence>
<dbReference type="GO" id="GO:0004252">
    <property type="term" value="F:serine-type endopeptidase activity"/>
    <property type="evidence" value="ECO:0007669"/>
    <property type="project" value="InterPro"/>
</dbReference>
<feature type="region of interest" description="Disordered" evidence="4">
    <location>
        <begin position="472"/>
        <end position="537"/>
    </location>
</feature>
<keyword evidence="2" id="KW-0378">Hydrolase</keyword>
<name>A0A6G9GZN4_9ACTN</name>
<dbReference type="RefSeq" id="WP_167030038.1">
    <property type="nucleotide sequence ID" value="NZ_CP050177.1"/>
</dbReference>
<evidence type="ECO:0000313" key="7">
    <source>
        <dbReference type="Proteomes" id="UP000501179"/>
    </source>
</evidence>
<reference evidence="6 7" key="1">
    <citation type="submission" date="2020-03" db="EMBL/GenBank/DDBJ databases">
        <title>A novel species.</title>
        <authorList>
            <person name="Gao J."/>
        </authorList>
    </citation>
    <scope>NUCLEOTIDE SEQUENCE [LARGE SCALE GENOMIC DNA]</scope>
    <source>
        <strain evidence="6 7">QMT-12</strain>
    </source>
</reference>
<feature type="region of interest" description="Disordered" evidence="4">
    <location>
        <begin position="30"/>
        <end position="88"/>
    </location>
</feature>
<sequence>MPRSRPPGRRPGVVSVVLVALAATVSAPAFAADGPTATPGSPAHADSVSDSVVPDSLAPDGSASNGPTATGRSPLGAAAPKALPPQRQGVVPGQVLLTLDAKTSVTGSPVAGSRLAARTPRTNSAPLDSALHAAGASSLHPLFPSLSKAATDSLTTTARSRLGSGVSDLSRTYVVQTHERDSAAVAERLRNTAGVAHAEPNRYVNTMNTGAQPLPKQATTLTKALTKATAAKPAADTATTTPAIPTNYALSTSAQAFLNAGGVNAAGAFATLQGTYGQQPGTGRTITNVSIGDLTDRSMADAGDAYVRGNGPTTILKDGQRYLDLPSMPLIPTYVAGTDGRVDGAASTENQDPSLGEVLLDFSVMAPLTHDRQRPDATGSGYTDLLGMAPGAAYRLVVPQQPTIDQIAGALLAAAHQSPRPDVITASLGFGTDQQGFPGRYLEDDPYVRSIVASIVQKDGIVVSISSNDGTRLYTPASVGPDGGSTPTDLAPRASAATTIDDVEQSTTPSRVPDTGAIAAGGTTLDDTLAAPADPTRTDAATTAETRVSGFGTFSSGFGTRIDLSAPSDNIIAFTHTPGQDARAVTPVLNGGTSASAPEIAAAAAVVLHAGGLVGRHLEPAQVRDLLERTGRAVSTPAQIDRKLNVGPQIDVTAATRATLALKGGRSTKKAATGTKHTPALVRLSVAHRVTTGGLGGSFLETTDQNRIDLGDAASGGNGQGLVGPVTFAGDVTGVTDPHDTRYRLTVEASPSAPATSPGTTYTSTTPAIRLTPRQLLTAAGLPLTSTEDRNVTVTYAVLVDGKVRASETRTLAVGPSDGRYTEATAPHAPATVGAGHAVTVTYDLSGVIGTSDPQLVVSGVGHWNPALAGAFSAGWHQALTGTTGTVTVPAEAFTGGGGLYGIGIVQKGFGGNPQQTTYGEFAPIRVDGGTASVRPEAPLLTGANRVTGHNAEVTRATPGFGVRYDVRAIPGARYAQVEFSAPAPTLRNSLNTFTNANGTTLDHDGVNTPSSAQRVLPGTSGTVRLDALGLGLTTSDFYGVRVLALDSHHRVVGQASPVSGLAVDDGPAPDGSTVLSFAVGGVAGDTSVAALRTAAGTTEITHYSATTGRYGPVIASDTGDTSDYEVLGVAPAAHRALVVHQPAQGGDVRVETWDTATDTLVGSTELAADTYTFVVGRVDAARARGALLLRAVADNADVVLPVDLADGSTTGPIPADPAGVGAGTYSVLDIDPSTGDVYLAKGAPAFLCLGGVTAARVNLTTRAVTGAGSTSGCSHGIAADGAGKLYNLSATALSTKIAPTAVLGSLDLATGAAGDSVTVRRGAPVALGLDGTNGIAVASFAAPEGTIYFGSQQGVVLDNNATGQLVITDLRSGAPARTLSGVSVTGHGGSLVHGGLMNSIQLDPATRTGWTYGPYDTQIQQFSY</sequence>
<dbReference type="Gene3D" id="3.40.50.200">
    <property type="entry name" value="Peptidase S8/S53 domain"/>
    <property type="match status" value="1"/>
</dbReference>
<dbReference type="EMBL" id="CP050177">
    <property type="protein sequence ID" value="QIQ03680.1"/>
    <property type="molecule type" value="Genomic_DNA"/>
</dbReference>
<feature type="chain" id="PRO_5026080186" evidence="5">
    <location>
        <begin position="32"/>
        <end position="1425"/>
    </location>
</feature>
<evidence type="ECO:0000256" key="1">
    <source>
        <dbReference type="ARBA" id="ARBA00022670"/>
    </source>
</evidence>
<feature type="compositionally biased region" description="Low complexity" evidence="4">
    <location>
        <begin position="523"/>
        <end position="537"/>
    </location>
</feature>
<feature type="signal peptide" evidence="5">
    <location>
        <begin position="1"/>
        <end position="31"/>
    </location>
</feature>
<accession>A0A6G9GZN4</accession>
<keyword evidence="7" id="KW-1185">Reference proteome</keyword>
<evidence type="ECO:0000256" key="2">
    <source>
        <dbReference type="ARBA" id="ARBA00022801"/>
    </source>
</evidence>
<dbReference type="KEGG" id="slia:HA039_16320"/>
<keyword evidence="1" id="KW-0645">Protease</keyword>